<dbReference type="GO" id="GO:0005634">
    <property type="term" value="C:nucleus"/>
    <property type="evidence" value="ECO:0007669"/>
    <property type="project" value="UniProtKB-SubCell"/>
</dbReference>
<evidence type="ECO:0000313" key="14">
    <source>
        <dbReference type="EMBL" id="KAF7995801.1"/>
    </source>
</evidence>
<evidence type="ECO:0000256" key="1">
    <source>
        <dbReference type="ARBA" id="ARBA00001954"/>
    </source>
</evidence>
<evidence type="ECO:0000256" key="4">
    <source>
        <dbReference type="ARBA" id="ARBA00022490"/>
    </source>
</evidence>
<keyword evidence="6" id="KW-0378">Hydrolase</keyword>
<dbReference type="PROSITE" id="PS51184">
    <property type="entry name" value="JMJC"/>
    <property type="match status" value="1"/>
</dbReference>
<sequence>MKNINDKIDTACELLSKEAAELYLPKKIAEIDASIESIDPFDFYRNYVSKNIPLLIKNGVKNWQAYEKWNINYFREKLNDKIVTVAVTPNGYADAVTLDLSSGNKYFTMPEERSLKMTEFLDNLDNPNDNEIFYIQQQNSNFQSCYYELWKDVDCHLKWANDAFGQDPDAINFWMGDGRAITSMHKDPYENIYCVISGEKEFTLHPPTDLPWIPYEKYQSAIYKKVNDNWKIDPIESNGSTDDDDKIPWVSVDPLKPDYQKYPKYKNATTIKVKVEAGDVLYLPALWFHHVQQSHSCIAINYWYDMEYDIKYAYFKTLEALTQ</sequence>
<organism evidence="14 15">
    <name type="scientific">Aphidius gifuensis</name>
    <name type="common">Parasitoid wasp</name>
    <dbReference type="NCBI Taxonomy" id="684658"/>
    <lineage>
        <taxon>Eukaryota</taxon>
        <taxon>Metazoa</taxon>
        <taxon>Ecdysozoa</taxon>
        <taxon>Arthropoda</taxon>
        <taxon>Hexapoda</taxon>
        <taxon>Insecta</taxon>
        <taxon>Pterygota</taxon>
        <taxon>Neoptera</taxon>
        <taxon>Endopterygota</taxon>
        <taxon>Hymenoptera</taxon>
        <taxon>Apocrita</taxon>
        <taxon>Ichneumonoidea</taxon>
        <taxon>Braconidae</taxon>
        <taxon>Aphidiinae</taxon>
        <taxon>Aphidius</taxon>
    </lineage>
</organism>
<dbReference type="SUPFAM" id="SSF51197">
    <property type="entry name" value="Clavaminate synthase-like"/>
    <property type="match status" value="1"/>
</dbReference>
<evidence type="ECO:0000256" key="5">
    <source>
        <dbReference type="ARBA" id="ARBA00022723"/>
    </source>
</evidence>
<evidence type="ECO:0000256" key="10">
    <source>
        <dbReference type="ARBA" id="ARBA00023242"/>
    </source>
</evidence>
<dbReference type="Pfam" id="PF13621">
    <property type="entry name" value="Cupin_8"/>
    <property type="match status" value="1"/>
</dbReference>
<dbReference type="Gene3D" id="2.60.120.10">
    <property type="entry name" value="Jelly Rolls"/>
    <property type="match status" value="1"/>
</dbReference>
<feature type="domain" description="JmjC" evidence="13">
    <location>
        <begin position="138"/>
        <end position="319"/>
    </location>
</feature>
<evidence type="ECO:0000256" key="6">
    <source>
        <dbReference type="ARBA" id="ARBA00022801"/>
    </source>
</evidence>
<dbReference type="Proteomes" id="UP000639338">
    <property type="component" value="Unassembled WGS sequence"/>
</dbReference>
<comment type="subcellular location">
    <subcellularLocation>
        <location evidence="3">Cytoplasm</location>
    </subcellularLocation>
    <subcellularLocation>
        <location evidence="2">Nucleus</location>
    </subcellularLocation>
</comment>
<comment type="cofactor">
    <cofactor evidence="1">
        <name>Fe(2+)</name>
        <dbReference type="ChEBI" id="CHEBI:29033"/>
    </cofactor>
</comment>
<reference evidence="14 15" key="1">
    <citation type="submission" date="2020-08" db="EMBL/GenBank/DDBJ databases">
        <title>Aphidius gifuensis genome sequencing and assembly.</title>
        <authorList>
            <person name="Du Z."/>
        </authorList>
    </citation>
    <scope>NUCLEOTIDE SEQUENCE [LARGE SCALE GENOMIC DNA]</scope>
    <source>
        <strain evidence="14">YNYX2018</strain>
        <tissue evidence="14">Adults</tissue>
    </source>
</reference>
<evidence type="ECO:0000256" key="9">
    <source>
        <dbReference type="ARBA" id="ARBA00023157"/>
    </source>
</evidence>
<dbReference type="FunFam" id="2.60.120.10:FF:000059">
    <property type="entry name" value="jmjC domain-containing protein 7"/>
    <property type="match status" value="1"/>
</dbReference>
<dbReference type="PANTHER" id="PTHR12461:SF99">
    <property type="entry name" value="BIFUNCTIONAL PEPTIDASE AND (3S)-LYSYL HYDROXYLASE JMJD7"/>
    <property type="match status" value="1"/>
</dbReference>
<dbReference type="InterPro" id="IPR041667">
    <property type="entry name" value="Cupin_8"/>
</dbReference>
<evidence type="ECO:0000259" key="13">
    <source>
        <dbReference type="PROSITE" id="PS51184"/>
    </source>
</evidence>
<dbReference type="GO" id="GO:0016787">
    <property type="term" value="F:hydrolase activity"/>
    <property type="evidence" value="ECO:0007669"/>
    <property type="project" value="UniProtKB-KW"/>
</dbReference>
<dbReference type="GO" id="GO:0005737">
    <property type="term" value="C:cytoplasm"/>
    <property type="evidence" value="ECO:0007669"/>
    <property type="project" value="UniProtKB-SubCell"/>
</dbReference>
<evidence type="ECO:0000256" key="11">
    <source>
        <dbReference type="ARBA" id="ARBA00066577"/>
    </source>
</evidence>
<dbReference type="PANTHER" id="PTHR12461">
    <property type="entry name" value="HYPOXIA-INDUCIBLE FACTOR 1 ALPHA INHIBITOR-RELATED"/>
    <property type="match status" value="1"/>
</dbReference>
<gene>
    <name evidence="14" type="ORF">HCN44_006908</name>
</gene>
<dbReference type="AlphaFoldDB" id="A0A834XZM6"/>
<evidence type="ECO:0000256" key="7">
    <source>
        <dbReference type="ARBA" id="ARBA00023002"/>
    </source>
</evidence>
<protein>
    <recommendedName>
        <fullName evidence="12">Bifunctional peptidase and (3S)-lysyl hydroxylase JMJD7</fullName>
        <ecNumber evidence="11">1.14.11.63</ecNumber>
    </recommendedName>
</protein>
<dbReference type="InterPro" id="IPR003347">
    <property type="entry name" value="JmjC_dom"/>
</dbReference>
<dbReference type="EMBL" id="JACMRX010000002">
    <property type="protein sequence ID" value="KAF7995801.1"/>
    <property type="molecule type" value="Genomic_DNA"/>
</dbReference>
<evidence type="ECO:0000313" key="15">
    <source>
        <dbReference type="Proteomes" id="UP000639338"/>
    </source>
</evidence>
<evidence type="ECO:0000256" key="12">
    <source>
        <dbReference type="ARBA" id="ARBA00071397"/>
    </source>
</evidence>
<keyword evidence="8" id="KW-0408">Iron</keyword>
<accession>A0A834XZM6</accession>
<keyword evidence="9" id="KW-1015">Disulfide bond</keyword>
<keyword evidence="4" id="KW-0963">Cytoplasm</keyword>
<dbReference type="GO" id="GO:0106155">
    <property type="term" value="F:peptidyl-lysine 3-dioxygenase activity"/>
    <property type="evidence" value="ECO:0007669"/>
    <property type="project" value="UniProtKB-EC"/>
</dbReference>
<dbReference type="GO" id="GO:0046872">
    <property type="term" value="F:metal ion binding"/>
    <property type="evidence" value="ECO:0007669"/>
    <property type="project" value="UniProtKB-KW"/>
</dbReference>
<dbReference type="OrthoDB" id="415358at2759"/>
<evidence type="ECO:0000256" key="8">
    <source>
        <dbReference type="ARBA" id="ARBA00023004"/>
    </source>
</evidence>
<keyword evidence="5" id="KW-0479">Metal-binding</keyword>
<evidence type="ECO:0000256" key="2">
    <source>
        <dbReference type="ARBA" id="ARBA00004123"/>
    </source>
</evidence>
<keyword evidence="10" id="KW-0539">Nucleus</keyword>
<evidence type="ECO:0000256" key="3">
    <source>
        <dbReference type="ARBA" id="ARBA00004496"/>
    </source>
</evidence>
<dbReference type="InterPro" id="IPR014710">
    <property type="entry name" value="RmlC-like_jellyroll"/>
</dbReference>
<keyword evidence="15" id="KW-1185">Reference proteome</keyword>
<dbReference type="EC" id="1.14.11.63" evidence="11"/>
<keyword evidence="7" id="KW-0560">Oxidoreductase</keyword>
<proteinExistence type="predicted"/>
<dbReference type="SMART" id="SM00558">
    <property type="entry name" value="JmjC"/>
    <property type="match status" value="1"/>
</dbReference>
<name>A0A834XZM6_APHGI</name>
<comment type="caution">
    <text evidence="14">The sequence shown here is derived from an EMBL/GenBank/DDBJ whole genome shotgun (WGS) entry which is preliminary data.</text>
</comment>